<evidence type="ECO:0000256" key="1">
    <source>
        <dbReference type="SAM" id="MobiDB-lite"/>
    </source>
</evidence>
<proteinExistence type="predicted"/>
<organism evidence="3 4">
    <name type="scientific">Parascaris univalens</name>
    <name type="common">Nematode worm</name>
    <dbReference type="NCBI Taxonomy" id="6257"/>
    <lineage>
        <taxon>Eukaryota</taxon>
        <taxon>Metazoa</taxon>
        <taxon>Ecdysozoa</taxon>
        <taxon>Nematoda</taxon>
        <taxon>Chromadorea</taxon>
        <taxon>Rhabditida</taxon>
        <taxon>Spirurina</taxon>
        <taxon>Ascaridomorpha</taxon>
        <taxon>Ascaridoidea</taxon>
        <taxon>Ascarididae</taxon>
        <taxon>Parascaris</taxon>
    </lineage>
</organism>
<accession>A0A914ZIX6</accession>
<feature type="signal peptide" evidence="2">
    <location>
        <begin position="1"/>
        <end position="30"/>
    </location>
</feature>
<dbReference type="AlphaFoldDB" id="A0A914ZIX6"/>
<protein>
    <submittedName>
        <fullName evidence="4">SXP/RAL-2 family protein Ani s 5-like cation-binding domain-containing protein</fullName>
    </submittedName>
</protein>
<dbReference type="Proteomes" id="UP000887569">
    <property type="component" value="Unplaced"/>
</dbReference>
<keyword evidence="3" id="KW-1185">Reference proteome</keyword>
<sequence>MFQIFCRDSAEMSTKTILLFCFIVTSVAFAEDTGKNTENEDEQLQQPPPPPFAKGASANAIKQLQEIYADPYQTKQELFDRVEAWANEQGSEIAANYYRYMEEAQNFHKKLVAKLSNAKLDSVLKEVIERILGMGEDRSKTIEDELSAVKRIQESLSPEQVAEIGKFLFSADE</sequence>
<reference evidence="4" key="1">
    <citation type="submission" date="2022-11" db="UniProtKB">
        <authorList>
            <consortium name="WormBaseParasite"/>
        </authorList>
    </citation>
    <scope>IDENTIFICATION</scope>
</reference>
<evidence type="ECO:0000313" key="3">
    <source>
        <dbReference type="Proteomes" id="UP000887569"/>
    </source>
</evidence>
<dbReference type="WBParaSite" id="PgB04_g090_t01">
    <property type="protein sequence ID" value="PgB04_g090_t01"/>
    <property type="gene ID" value="PgB04_g090"/>
</dbReference>
<name>A0A914ZIX6_PARUN</name>
<keyword evidence="2" id="KW-0732">Signal</keyword>
<feature type="region of interest" description="Disordered" evidence="1">
    <location>
        <begin position="35"/>
        <end position="56"/>
    </location>
</feature>
<feature type="chain" id="PRO_5037264396" evidence="2">
    <location>
        <begin position="31"/>
        <end position="173"/>
    </location>
</feature>
<evidence type="ECO:0000256" key="2">
    <source>
        <dbReference type="SAM" id="SignalP"/>
    </source>
</evidence>
<evidence type="ECO:0000313" key="4">
    <source>
        <dbReference type="WBParaSite" id="PgB04_g090_t01"/>
    </source>
</evidence>